<keyword evidence="2" id="KW-1185">Reference proteome</keyword>
<protein>
    <submittedName>
        <fullName evidence="1">Uncharacterized protein</fullName>
    </submittedName>
</protein>
<evidence type="ECO:0000313" key="2">
    <source>
        <dbReference type="Proteomes" id="UP001066276"/>
    </source>
</evidence>
<reference evidence="1" key="1">
    <citation type="journal article" date="2022" name="bioRxiv">
        <title>Sequencing and chromosome-scale assembly of the giantPleurodeles waltlgenome.</title>
        <authorList>
            <person name="Brown T."/>
            <person name="Elewa A."/>
            <person name="Iarovenko S."/>
            <person name="Subramanian E."/>
            <person name="Araus A.J."/>
            <person name="Petzold A."/>
            <person name="Susuki M."/>
            <person name="Suzuki K.-i.T."/>
            <person name="Hayashi T."/>
            <person name="Toyoda A."/>
            <person name="Oliveira C."/>
            <person name="Osipova E."/>
            <person name="Leigh N.D."/>
            <person name="Simon A."/>
            <person name="Yun M.H."/>
        </authorList>
    </citation>
    <scope>NUCLEOTIDE SEQUENCE</scope>
    <source>
        <strain evidence="1">20211129_DDA</strain>
        <tissue evidence="1">Liver</tissue>
    </source>
</reference>
<evidence type="ECO:0000313" key="1">
    <source>
        <dbReference type="EMBL" id="KAJ1216791.1"/>
    </source>
</evidence>
<name>A0AAV7WVE6_PLEWA</name>
<dbReference type="EMBL" id="JANPWB010000001">
    <property type="protein sequence ID" value="KAJ1216791.1"/>
    <property type="molecule type" value="Genomic_DNA"/>
</dbReference>
<accession>A0AAV7WVE6</accession>
<comment type="caution">
    <text evidence="1">The sequence shown here is derived from an EMBL/GenBank/DDBJ whole genome shotgun (WGS) entry which is preliminary data.</text>
</comment>
<dbReference type="AlphaFoldDB" id="A0AAV7WVE6"/>
<organism evidence="1 2">
    <name type="scientific">Pleurodeles waltl</name>
    <name type="common">Iberian ribbed newt</name>
    <dbReference type="NCBI Taxonomy" id="8319"/>
    <lineage>
        <taxon>Eukaryota</taxon>
        <taxon>Metazoa</taxon>
        <taxon>Chordata</taxon>
        <taxon>Craniata</taxon>
        <taxon>Vertebrata</taxon>
        <taxon>Euteleostomi</taxon>
        <taxon>Amphibia</taxon>
        <taxon>Batrachia</taxon>
        <taxon>Caudata</taxon>
        <taxon>Salamandroidea</taxon>
        <taxon>Salamandridae</taxon>
        <taxon>Pleurodelinae</taxon>
        <taxon>Pleurodeles</taxon>
    </lineage>
</organism>
<proteinExistence type="predicted"/>
<sequence length="69" mass="7561">MTWETLGVLPARGRAGTIRLGVAYIPTTMGSEESCGSRWTCWCAIEGSKSRKGRRKVSREGSCGLQARR</sequence>
<dbReference type="Proteomes" id="UP001066276">
    <property type="component" value="Chromosome 1_1"/>
</dbReference>
<gene>
    <name evidence="1" type="ORF">NDU88_004390</name>
</gene>